<dbReference type="EMBL" id="JAMZFV010000009">
    <property type="protein sequence ID" value="MCP1110102.1"/>
    <property type="molecule type" value="Genomic_DNA"/>
</dbReference>
<protein>
    <submittedName>
        <fullName evidence="4">Iron-containing alcohol dehydrogenase</fullName>
    </submittedName>
</protein>
<dbReference type="Gene3D" id="1.20.1090.10">
    <property type="entry name" value="Dehydroquinate synthase-like - alpha domain"/>
    <property type="match status" value="1"/>
</dbReference>
<name>A0ABT1ELF1_9FIRM</name>
<feature type="domain" description="Alcohol dehydrogenase iron-type/glycerol dehydrogenase GldA" evidence="2">
    <location>
        <begin position="9"/>
        <end position="179"/>
    </location>
</feature>
<dbReference type="RefSeq" id="WP_262068984.1">
    <property type="nucleotide sequence ID" value="NZ_JAMXOC010000009.1"/>
</dbReference>
<keyword evidence="5" id="KW-1185">Reference proteome</keyword>
<dbReference type="PANTHER" id="PTHR43633">
    <property type="entry name" value="ALCOHOL DEHYDROGENASE YQHD"/>
    <property type="match status" value="1"/>
</dbReference>
<evidence type="ECO:0000256" key="1">
    <source>
        <dbReference type="ARBA" id="ARBA00023002"/>
    </source>
</evidence>
<dbReference type="InterPro" id="IPR001670">
    <property type="entry name" value="ADH_Fe/GldA"/>
</dbReference>
<organism evidence="4 5">
    <name type="scientific">Ohessyouella blattaphilus</name>
    <dbReference type="NCBI Taxonomy" id="2949333"/>
    <lineage>
        <taxon>Bacteria</taxon>
        <taxon>Bacillati</taxon>
        <taxon>Bacillota</taxon>
        <taxon>Clostridia</taxon>
        <taxon>Lachnospirales</taxon>
        <taxon>Lachnospiraceae</taxon>
        <taxon>Ohessyouella</taxon>
    </lineage>
</organism>
<dbReference type="PANTHER" id="PTHR43633:SF1">
    <property type="entry name" value="ALCOHOL DEHYDROGENASE YQHD"/>
    <property type="match status" value="1"/>
</dbReference>
<evidence type="ECO:0000259" key="3">
    <source>
        <dbReference type="Pfam" id="PF25137"/>
    </source>
</evidence>
<comment type="caution">
    <text evidence="4">The sequence shown here is derived from an EMBL/GenBank/DDBJ whole genome shotgun (WGS) entry which is preliminary data.</text>
</comment>
<reference evidence="4 5" key="1">
    <citation type="journal article" date="2022" name="Genome Biol. Evol.">
        <title>Host diet, physiology and behaviors set the stage for Lachnospiraceae cladogenesis.</title>
        <authorList>
            <person name="Vera-Ponce De Leon A."/>
            <person name="Schneider M."/>
            <person name="Jahnes B.C."/>
            <person name="Sadowski V."/>
            <person name="Camuy-Velez L.A."/>
            <person name="Duan J."/>
            <person name="Sabree Z.L."/>
        </authorList>
    </citation>
    <scope>NUCLEOTIDE SEQUENCE [LARGE SCALE GENOMIC DNA]</scope>
    <source>
        <strain evidence="4 5">PAL227</strain>
    </source>
</reference>
<dbReference type="Proteomes" id="UP001523565">
    <property type="component" value="Unassembled WGS sequence"/>
</dbReference>
<evidence type="ECO:0000313" key="5">
    <source>
        <dbReference type="Proteomes" id="UP001523565"/>
    </source>
</evidence>
<dbReference type="CDD" id="cd08187">
    <property type="entry name" value="BDH"/>
    <property type="match status" value="1"/>
</dbReference>
<keyword evidence="1" id="KW-0560">Oxidoreductase</keyword>
<evidence type="ECO:0000259" key="2">
    <source>
        <dbReference type="Pfam" id="PF00465"/>
    </source>
</evidence>
<dbReference type="InterPro" id="IPR056798">
    <property type="entry name" value="ADH_Fe_C"/>
</dbReference>
<accession>A0ABT1ELF1</accession>
<proteinExistence type="predicted"/>
<dbReference type="Pfam" id="PF00465">
    <property type="entry name" value="Fe-ADH"/>
    <property type="match status" value="1"/>
</dbReference>
<sequence length="397" mass="43367">MENFIFNLPTEIVFGRGAEDSLAAQLGKRGAQKVLIVYGSKRIEESGFLDRVTSLLTEANIDCVLFGGVVANPRLGHAITGIEKGLELGVDFVLSIGGGSVIDTGKAIAIGIANERKDIWQYWLGIEVPERALRHGCILTIPAAGSEMSDSAVLTNEETKVKRGLSSELNRPAFAILNPELTLTLPKYQVANGAVDIFMHTVEGYFTPVSGDLNQMTDELAEGVMRNTVRNGRLAYEKPGDYLAMSELMWSGSLSHNGITRLGRPKDFAVHGLGHALSALYDTTHGSSLSAVWSSWARTVYKLDVPRFASYARKVWGVEEKEDEEAALKGIIETEQFFSSLDMPIRLTQLGMGAFSDGDLRKLAAKATFEDTRLLGSLEIINAQKAYEIYTKANEEI</sequence>
<dbReference type="Pfam" id="PF25137">
    <property type="entry name" value="ADH_Fe_C"/>
    <property type="match status" value="1"/>
</dbReference>
<gene>
    <name evidence="4" type="ORF">NK118_07555</name>
</gene>
<dbReference type="InterPro" id="IPR044731">
    <property type="entry name" value="BDH-like"/>
</dbReference>
<dbReference type="Gene3D" id="3.40.50.1970">
    <property type="match status" value="1"/>
</dbReference>
<evidence type="ECO:0000313" key="4">
    <source>
        <dbReference type="EMBL" id="MCP1110102.1"/>
    </source>
</evidence>
<feature type="domain" description="Fe-containing alcohol dehydrogenase-like C-terminal" evidence="3">
    <location>
        <begin position="191"/>
        <end position="393"/>
    </location>
</feature>
<dbReference type="SUPFAM" id="SSF56796">
    <property type="entry name" value="Dehydroquinate synthase-like"/>
    <property type="match status" value="1"/>
</dbReference>